<protein>
    <recommendedName>
        <fullName evidence="3">LNR domain-containing protein</fullName>
    </recommendedName>
</protein>
<evidence type="ECO:0008006" key="3">
    <source>
        <dbReference type="Google" id="ProtNLM"/>
    </source>
</evidence>
<dbReference type="AlphaFoldDB" id="A0AAV4D7I1"/>
<keyword evidence="2" id="KW-1185">Reference proteome</keyword>
<accession>A0AAV4D7I1</accession>
<name>A0AAV4D7I1_9GAST</name>
<evidence type="ECO:0000313" key="2">
    <source>
        <dbReference type="Proteomes" id="UP000735302"/>
    </source>
</evidence>
<organism evidence="1 2">
    <name type="scientific">Plakobranchus ocellatus</name>
    <dbReference type="NCBI Taxonomy" id="259542"/>
    <lineage>
        <taxon>Eukaryota</taxon>
        <taxon>Metazoa</taxon>
        <taxon>Spiralia</taxon>
        <taxon>Lophotrochozoa</taxon>
        <taxon>Mollusca</taxon>
        <taxon>Gastropoda</taxon>
        <taxon>Heterobranchia</taxon>
        <taxon>Euthyneura</taxon>
        <taxon>Panpulmonata</taxon>
        <taxon>Sacoglossa</taxon>
        <taxon>Placobranchoidea</taxon>
        <taxon>Plakobranchidae</taxon>
        <taxon>Plakobranchus</taxon>
    </lineage>
</organism>
<reference evidence="1 2" key="1">
    <citation type="journal article" date="2021" name="Elife">
        <title>Chloroplast acquisition without the gene transfer in kleptoplastic sea slugs, Plakobranchus ocellatus.</title>
        <authorList>
            <person name="Maeda T."/>
            <person name="Takahashi S."/>
            <person name="Yoshida T."/>
            <person name="Shimamura S."/>
            <person name="Takaki Y."/>
            <person name="Nagai Y."/>
            <person name="Toyoda A."/>
            <person name="Suzuki Y."/>
            <person name="Arimoto A."/>
            <person name="Ishii H."/>
            <person name="Satoh N."/>
            <person name="Nishiyama T."/>
            <person name="Hasebe M."/>
            <person name="Maruyama T."/>
            <person name="Minagawa J."/>
            <person name="Obokata J."/>
            <person name="Shigenobu S."/>
        </authorList>
    </citation>
    <scope>NUCLEOTIDE SEQUENCE [LARGE SCALE GENOMIC DNA]</scope>
</reference>
<sequence>MRQLQPNDIIATPFVQDESDYFDCIAIGALETGTSACIRLKFYCWISRQEQDQSIFICIAFFEKKFNFCQNKLIYELFLPVSFPGKYGADCKEQCSVNCAGQNNLCSREDGTCNEGCDADYRNPKCDDVKKSLILEIMIYIFLCELNALKMRSTDRNINIQINAL</sequence>
<comment type="caution">
    <text evidence="1">The sequence shown here is derived from an EMBL/GenBank/DDBJ whole genome shotgun (WGS) entry which is preliminary data.</text>
</comment>
<dbReference type="EMBL" id="BLXT01007588">
    <property type="protein sequence ID" value="GFO40164.1"/>
    <property type="molecule type" value="Genomic_DNA"/>
</dbReference>
<dbReference type="Proteomes" id="UP000735302">
    <property type="component" value="Unassembled WGS sequence"/>
</dbReference>
<gene>
    <name evidence="1" type="ORF">PoB_006666900</name>
</gene>
<evidence type="ECO:0000313" key="1">
    <source>
        <dbReference type="EMBL" id="GFO40164.1"/>
    </source>
</evidence>
<proteinExistence type="predicted"/>